<evidence type="ECO:0000256" key="5">
    <source>
        <dbReference type="ARBA" id="ARBA00022679"/>
    </source>
</evidence>
<feature type="compositionally biased region" description="Pro residues" evidence="11">
    <location>
        <begin position="495"/>
        <end position="513"/>
    </location>
</feature>
<feature type="domain" description="HAMP" evidence="14">
    <location>
        <begin position="194"/>
        <end position="246"/>
    </location>
</feature>
<dbReference type="SMART" id="SM00388">
    <property type="entry name" value="HisKA"/>
    <property type="match status" value="1"/>
</dbReference>
<dbReference type="EMBL" id="AP025730">
    <property type="protein sequence ID" value="BDI04203.1"/>
    <property type="molecule type" value="Genomic_DNA"/>
</dbReference>
<protein>
    <recommendedName>
        <fullName evidence="3">histidine kinase</fullName>
        <ecNumber evidence="3">2.7.13.3</ecNumber>
    </recommendedName>
</protein>
<dbReference type="Pfam" id="PF02518">
    <property type="entry name" value="HATPase_c"/>
    <property type="match status" value="1"/>
</dbReference>
<dbReference type="PANTHER" id="PTHR45436">
    <property type="entry name" value="SENSOR HISTIDINE KINASE YKOH"/>
    <property type="match status" value="1"/>
</dbReference>
<keyword evidence="5" id="KW-0808">Transferase</keyword>
<dbReference type="CDD" id="cd00075">
    <property type="entry name" value="HATPase"/>
    <property type="match status" value="1"/>
</dbReference>
<dbReference type="RefSeq" id="WP_251973692.1">
    <property type="nucleotide sequence ID" value="NZ_AP025730.1"/>
</dbReference>
<keyword evidence="4" id="KW-0597">Phosphoprotein</keyword>
<reference evidence="15" key="1">
    <citation type="submission" date="2022-04" db="EMBL/GenBank/DDBJ databases">
        <title>Whole genome sequence of Sphaerotilus sp. FB-5.</title>
        <authorList>
            <person name="Takeda M."/>
            <person name="Narihara S."/>
            <person name="Akimoto M."/>
            <person name="Akimoto R."/>
            <person name="Nishiyashiki S."/>
            <person name="Murakami T."/>
        </authorList>
    </citation>
    <scope>NUCLEOTIDE SEQUENCE</scope>
    <source>
        <strain evidence="15">FB-5</strain>
    </source>
</reference>
<feature type="region of interest" description="Disordered" evidence="11">
    <location>
        <begin position="475"/>
        <end position="523"/>
    </location>
</feature>
<evidence type="ECO:0000256" key="3">
    <source>
        <dbReference type="ARBA" id="ARBA00012438"/>
    </source>
</evidence>
<dbReference type="Proteomes" id="UP001057498">
    <property type="component" value="Chromosome"/>
</dbReference>
<dbReference type="InterPro" id="IPR013727">
    <property type="entry name" value="2CSK_N"/>
</dbReference>
<organism evidence="15 16">
    <name type="scientific">Sphaerotilus microaerophilus</name>
    <dbReference type="NCBI Taxonomy" id="2914710"/>
    <lineage>
        <taxon>Bacteria</taxon>
        <taxon>Pseudomonadati</taxon>
        <taxon>Pseudomonadota</taxon>
        <taxon>Betaproteobacteria</taxon>
        <taxon>Burkholderiales</taxon>
        <taxon>Sphaerotilaceae</taxon>
        <taxon>Sphaerotilus</taxon>
    </lineage>
</organism>
<keyword evidence="16" id="KW-1185">Reference proteome</keyword>
<evidence type="ECO:0000256" key="2">
    <source>
        <dbReference type="ARBA" id="ARBA00004370"/>
    </source>
</evidence>
<dbReference type="InterPro" id="IPR003594">
    <property type="entry name" value="HATPase_dom"/>
</dbReference>
<dbReference type="InterPro" id="IPR050428">
    <property type="entry name" value="TCS_sensor_his_kinase"/>
</dbReference>
<evidence type="ECO:0000259" key="14">
    <source>
        <dbReference type="PROSITE" id="PS50885"/>
    </source>
</evidence>
<dbReference type="InterPro" id="IPR036097">
    <property type="entry name" value="HisK_dim/P_sf"/>
</dbReference>
<evidence type="ECO:0000256" key="11">
    <source>
        <dbReference type="SAM" id="MobiDB-lite"/>
    </source>
</evidence>
<dbReference type="PANTHER" id="PTHR45436:SF1">
    <property type="entry name" value="SENSOR PROTEIN QSEC"/>
    <property type="match status" value="1"/>
</dbReference>
<keyword evidence="6 12" id="KW-0812">Transmembrane</keyword>
<feature type="domain" description="Histidine kinase" evidence="13">
    <location>
        <begin position="254"/>
        <end position="493"/>
    </location>
</feature>
<feature type="transmembrane region" description="Helical" evidence="12">
    <location>
        <begin position="170"/>
        <end position="193"/>
    </location>
</feature>
<dbReference type="Pfam" id="PF08521">
    <property type="entry name" value="2CSK_N"/>
    <property type="match status" value="1"/>
</dbReference>
<keyword evidence="10 12" id="KW-0472">Membrane</keyword>
<dbReference type="InterPro" id="IPR036890">
    <property type="entry name" value="HATPase_C_sf"/>
</dbReference>
<evidence type="ECO:0000313" key="15">
    <source>
        <dbReference type="EMBL" id="BDI04203.1"/>
    </source>
</evidence>
<dbReference type="GO" id="GO:0016301">
    <property type="term" value="F:kinase activity"/>
    <property type="evidence" value="ECO:0007669"/>
    <property type="project" value="UniProtKB-KW"/>
</dbReference>
<dbReference type="InterPro" id="IPR003661">
    <property type="entry name" value="HisK_dim/P_dom"/>
</dbReference>
<sequence length="523" mass="57247">MRPSVLARRREQRSLFGEILDWMLAPLLLMWPMSLALTWLAAQGIASRPYDRALVESVRSLAQRIELRGEAIKLDLPPEMVRMLRADEADSVYYQVLDTRGLFLGGDRELPVPPEGDAVTPGELRLRDDEIGSESVRVAYQWVQVGFEERPALVQVAETLTKRSRLATEIIKGVILPQFVILPIAVLLVWLALVRGLAPLNALQQRIRKRQSDDLSPIDEREVPEEVSPLVRAINELLERQRSTMTTQKRFLADAAHQLKTPLAGLRMQAELAARELESGQSDPRSLRASLDQMANASQRAAHMVNQLLSMARTEARSGTALRDVVDLHRLATDVVRDFVPRALDDGIDLGYEGPDFEAPAERAGSVDARVLGHEVMLRELLVNLVDNALHYTPPRGTVTVRVVPDPFGQVVVLQVEDSGPGIPAAERDLVFQPFYRALGTKVDGSGLGLAIVAEVAQQHGAAVLLEDARVPGSIPPGEGPGARFTLRLPHAPAEGPPSAPPAPPVPPEPLEPLEPTGPMSLA</sequence>
<evidence type="ECO:0000256" key="10">
    <source>
        <dbReference type="ARBA" id="ARBA00023136"/>
    </source>
</evidence>
<dbReference type="PRINTS" id="PR00344">
    <property type="entry name" value="BCTRLSENSOR"/>
</dbReference>
<dbReference type="PROSITE" id="PS50109">
    <property type="entry name" value="HIS_KIN"/>
    <property type="match status" value="1"/>
</dbReference>
<dbReference type="EC" id="2.7.13.3" evidence="3"/>
<dbReference type="Gene3D" id="3.30.565.10">
    <property type="entry name" value="Histidine kinase-like ATPase, C-terminal domain"/>
    <property type="match status" value="1"/>
</dbReference>
<dbReference type="SMART" id="SM00387">
    <property type="entry name" value="HATPase_c"/>
    <property type="match status" value="1"/>
</dbReference>
<evidence type="ECO:0000256" key="1">
    <source>
        <dbReference type="ARBA" id="ARBA00000085"/>
    </source>
</evidence>
<dbReference type="InterPro" id="IPR005467">
    <property type="entry name" value="His_kinase_dom"/>
</dbReference>
<gene>
    <name evidence="15" type="ORF">CATMQ487_11730</name>
</gene>
<evidence type="ECO:0000256" key="9">
    <source>
        <dbReference type="ARBA" id="ARBA00023012"/>
    </source>
</evidence>
<keyword evidence="9" id="KW-0902">Two-component regulatory system</keyword>
<keyword evidence="8 12" id="KW-1133">Transmembrane helix</keyword>
<evidence type="ECO:0000256" key="6">
    <source>
        <dbReference type="ARBA" id="ARBA00022692"/>
    </source>
</evidence>
<keyword evidence="7 15" id="KW-0418">Kinase</keyword>
<comment type="subcellular location">
    <subcellularLocation>
        <location evidence="2">Membrane</location>
    </subcellularLocation>
</comment>
<evidence type="ECO:0000259" key="13">
    <source>
        <dbReference type="PROSITE" id="PS50109"/>
    </source>
</evidence>
<evidence type="ECO:0000256" key="7">
    <source>
        <dbReference type="ARBA" id="ARBA00022777"/>
    </source>
</evidence>
<proteinExistence type="predicted"/>
<accession>A0ABM7YIT7</accession>
<evidence type="ECO:0000313" key="16">
    <source>
        <dbReference type="Proteomes" id="UP001057498"/>
    </source>
</evidence>
<dbReference type="InterPro" id="IPR004358">
    <property type="entry name" value="Sig_transdc_His_kin-like_C"/>
</dbReference>
<evidence type="ECO:0000256" key="8">
    <source>
        <dbReference type="ARBA" id="ARBA00022989"/>
    </source>
</evidence>
<dbReference type="CDD" id="cd00082">
    <property type="entry name" value="HisKA"/>
    <property type="match status" value="1"/>
</dbReference>
<dbReference type="InterPro" id="IPR003660">
    <property type="entry name" value="HAMP_dom"/>
</dbReference>
<evidence type="ECO:0000256" key="4">
    <source>
        <dbReference type="ARBA" id="ARBA00022553"/>
    </source>
</evidence>
<dbReference type="PROSITE" id="PS50885">
    <property type="entry name" value="HAMP"/>
    <property type="match status" value="1"/>
</dbReference>
<dbReference type="Pfam" id="PF00512">
    <property type="entry name" value="HisKA"/>
    <property type="match status" value="1"/>
</dbReference>
<name>A0ABM7YIT7_9BURK</name>
<dbReference type="SUPFAM" id="SSF55874">
    <property type="entry name" value="ATPase domain of HSP90 chaperone/DNA topoisomerase II/histidine kinase"/>
    <property type="match status" value="1"/>
</dbReference>
<comment type="catalytic activity">
    <reaction evidence="1">
        <text>ATP + protein L-histidine = ADP + protein N-phospho-L-histidine.</text>
        <dbReference type="EC" id="2.7.13.3"/>
    </reaction>
</comment>
<dbReference type="Gene3D" id="1.10.287.130">
    <property type="match status" value="1"/>
</dbReference>
<dbReference type="SUPFAM" id="SSF47384">
    <property type="entry name" value="Homodimeric domain of signal transducing histidine kinase"/>
    <property type="match status" value="1"/>
</dbReference>
<evidence type="ECO:0000256" key="12">
    <source>
        <dbReference type="SAM" id="Phobius"/>
    </source>
</evidence>
<feature type="compositionally biased region" description="Low complexity" evidence="11">
    <location>
        <begin position="514"/>
        <end position="523"/>
    </location>
</feature>
<feature type="transmembrane region" description="Helical" evidence="12">
    <location>
        <begin position="20"/>
        <end position="42"/>
    </location>
</feature>